<evidence type="ECO:0000313" key="2">
    <source>
        <dbReference type="EMBL" id="XAU15032.1"/>
    </source>
</evidence>
<keyword evidence="3" id="KW-1185">Reference proteome</keyword>
<feature type="domain" description="Thioredoxin-like fold" evidence="1">
    <location>
        <begin position="49"/>
        <end position="151"/>
    </location>
</feature>
<dbReference type="EMBL" id="CP147920">
    <property type="protein sequence ID" value="XAU15032.1"/>
    <property type="molecule type" value="Genomic_DNA"/>
</dbReference>
<sequence>MDASASHRFLSKAPTVYKHHFITLLMLTSFFFSLSARDIDLNRIAIDTAKQKKTLLVWLHKNDCGYCEAMYEFTLGDDKVSSLIQASFELVDININDDDTVMFKEFRGSGHDFAKHVGYNFYPSSLFLDADGEIIFAAPGYVEEKDFFKMLDYVSSGAHKSMTYDSFNREGKK</sequence>
<dbReference type="Proteomes" id="UP001447842">
    <property type="component" value="Chromosome"/>
</dbReference>
<reference evidence="2 3" key="1">
    <citation type="submission" date="2024-03" db="EMBL/GenBank/DDBJ databases">
        <title>Sulfurimonas sp. HSL3-1.</title>
        <authorList>
            <person name="Wang S."/>
        </authorList>
    </citation>
    <scope>NUCLEOTIDE SEQUENCE [LARGE SCALE GENOMIC DNA]</scope>
    <source>
        <strain evidence="2 3">HSL3-1</strain>
    </source>
</reference>
<protein>
    <submittedName>
        <fullName evidence="2">Thioredoxin fold domain-containing protein</fullName>
    </submittedName>
</protein>
<proteinExistence type="predicted"/>
<dbReference type="InterPro" id="IPR012336">
    <property type="entry name" value="Thioredoxin-like_fold"/>
</dbReference>
<dbReference type="Gene3D" id="3.40.30.10">
    <property type="entry name" value="Glutaredoxin"/>
    <property type="match status" value="1"/>
</dbReference>
<dbReference type="SUPFAM" id="SSF52833">
    <property type="entry name" value="Thioredoxin-like"/>
    <property type="match status" value="1"/>
</dbReference>
<evidence type="ECO:0000259" key="1">
    <source>
        <dbReference type="Pfam" id="PF13098"/>
    </source>
</evidence>
<organism evidence="2 3">
    <name type="scientific">Sulfurimonas diazotrophicus</name>
    <dbReference type="NCBI Taxonomy" id="3131939"/>
    <lineage>
        <taxon>Bacteria</taxon>
        <taxon>Pseudomonadati</taxon>
        <taxon>Campylobacterota</taxon>
        <taxon>Epsilonproteobacteria</taxon>
        <taxon>Campylobacterales</taxon>
        <taxon>Sulfurimonadaceae</taxon>
        <taxon>Sulfurimonas</taxon>
    </lineage>
</organism>
<dbReference type="Pfam" id="PF13098">
    <property type="entry name" value="Thioredoxin_2"/>
    <property type="match status" value="1"/>
</dbReference>
<name>A0ABZ3H922_9BACT</name>
<accession>A0ABZ3H922</accession>
<gene>
    <name evidence="2" type="ORF">WCY31_12420</name>
</gene>
<dbReference type="RefSeq" id="WP_345970099.1">
    <property type="nucleotide sequence ID" value="NZ_CP147920.1"/>
</dbReference>
<evidence type="ECO:0000313" key="3">
    <source>
        <dbReference type="Proteomes" id="UP001447842"/>
    </source>
</evidence>
<dbReference type="InterPro" id="IPR036249">
    <property type="entry name" value="Thioredoxin-like_sf"/>
</dbReference>